<dbReference type="SUPFAM" id="SSF52540">
    <property type="entry name" value="P-loop containing nucleoside triphosphate hydrolases"/>
    <property type="match status" value="1"/>
</dbReference>
<comment type="similarity">
    <text evidence="1">Belongs to the GSP E family.</text>
</comment>
<feature type="region of interest" description="Disordered" evidence="2">
    <location>
        <begin position="1"/>
        <end position="28"/>
    </location>
</feature>
<protein>
    <submittedName>
        <fullName evidence="4">Pilus assembly protein CpaF</fullName>
    </submittedName>
</protein>
<evidence type="ECO:0000259" key="3">
    <source>
        <dbReference type="Pfam" id="PF00437"/>
    </source>
</evidence>
<dbReference type="RefSeq" id="WP_082125199.1">
    <property type="nucleotide sequence ID" value="NZ_JACHEK010000001.1"/>
</dbReference>
<accession>A0A841JMR2</accession>
<evidence type="ECO:0000256" key="1">
    <source>
        <dbReference type="ARBA" id="ARBA00006611"/>
    </source>
</evidence>
<feature type="domain" description="Bacterial type II secretion system protein E" evidence="3">
    <location>
        <begin position="94"/>
        <end position="373"/>
    </location>
</feature>
<evidence type="ECO:0000256" key="2">
    <source>
        <dbReference type="SAM" id="MobiDB-lite"/>
    </source>
</evidence>
<evidence type="ECO:0000313" key="5">
    <source>
        <dbReference type="Proteomes" id="UP000538666"/>
    </source>
</evidence>
<evidence type="ECO:0000313" key="4">
    <source>
        <dbReference type="EMBL" id="MBB6142646.1"/>
    </source>
</evidence>
<dbReference type="Proteomes" id="UP000538666">
    <property type="component" value="Unassembled WGS sequence"/>
</dbReference>
<dbReference type="InterPro" id="IPR027417">
    <property type="entry name" value="P-loop_NTPase"/>
</dbReference>
<dbReference type="PANTHER" id="PTHR30486">
    <property type="entry name" value="TWITCHING MOTILITY PROTEIN PILT"/>
    <property type="match status" value="1"/>
</dbReference>
<dbReference type="Gene3D" id="3.40.50.300">
    <property type="entry name" value="P-loop containing nucleotide triphosphate hydrolases"/>
    <property type="match status" value="1"/>
</dbReference>
<dbReference type="InterPro" id="IPR050921">
    <property type="entry name" value="T4SS_GSP_E_ATPase"/>
</dbReference>
<dbReference type="EMBL" id="JACHEK010000001">
    <property type="protein sequence ID" value="MBB6142646.1"/>
    <property type="molecule type" value="Genomic_DNA"/>
</dbReference>
<keyword evidence="5" id="KW-1185">Reference proteome</keyword>
<comment type="caution">
    <text evidence="4">The sequence shown here is derived from an EMBL/GenBank/DDBJ whole genome shotgun (WGS) entry which is preliminary data.</text>
</comment>
<dbReference type="AlphaFoldDB" id="A0A841JMR2"/>
<sequence>MNLTSIESVPEKNQPAAAPAKSVPEAQQQQIKSAVHKELIKRLDLDRLNEFNQTRAGQQQLFAFIQRLLTEHGVPLSTPEREKLAQEIVDEVFGLGPIEPLLHDPTVSDILVNTYDSIYVERHGRLEKTTIVFKDDRHLMHIIEKIVSAVGRRVDESSPMVDARLADGSRVNVIIPPLAIDGPILSIRRFGKSPLTAEDLIHSHTLTRPMLELLQRAVQGRVSIVISGGTGTGKTTLLNVLSSFISADERIVTIEDSAELLLRQDHVVRLETRPPNVEGRGAVRQRELMINALRMRPDRIVLGEVRGEEALDMLQAMNTGHDGSLTTVHANTPRDALSRLETMAMMGDIRLPERAIKAQIASAIQIIVQVARMSDGSRRITHISELTGAFSDTVSMNDLFLFERKGVTPTGKTKGRFHSTGIMPKFNEKLTAAGLPLPQGLINHSVEV</sequence>
<name>A0A841JMR2_9BACT</name>
<dbReference type="InterPro" id="IPR001482">
    <property type="entry name" value="T2SS/T4SS_dom"/>
</dbReference>
<dbReference type="GO" id="GO:0016887">
    <property type="term" value="F:ATP hydrolysis activity"/>
    <property type="evidence" value="ECO:0007669"/>
    <property type="project" value="InterPro"/>
</dbReference>
<dbReference type="CDD" id="cd01130">
    <property type="entry name" value="VirB11-like_ATPase"/>
    <property type="match status" value="1"/>
</dbReference>
<dbReference type="Pfam" id="PF00437">
    <property type="entry name" value="T2SSE"/>
    <property type="match status" value="1"/>
</dbReference>
<dbReference type="Gene3D" id="3.30.450.380">
    <property type="match status" value="1"/>
</dbReference>
<proteinExistence type="inferred from homology"/>
<organism evidence="4 5">
    <name type="scientific">Silvibacterium bohemicum</name>
    <dbReference type="NCBI Taxonomy" id="1577686"/>
    <lineage>
        <taxon>Bacteria</taxon>
        <taxon>Pseudomonadati</taxon>
        <taxon>Acidobacteriota</taxon>
        <taxon>Terriglobia</taxon>
        <taxon>Terriglobales</taxon>
        <taxon>Acidobacteriaceae</taxon>
        <taxon>Silvibacterium</taxon>
    </lineage>
</organism>
<gene>
    <name evidence="4" type="ORF">HNQ77_000584</name>
</gene>
<reference evidence="4 5" key="1">
    <citation type="submission" date="2020-08" db="EMBL/GenBank/DDBJ databases">
        <title>Genomic Encyclopedia of Type Strains, Phase IV (KMG-IV): sequencing the most valuable type-strain genomes for metagenomic binning, comparative biology and taxonomic classification.</title>
        <authorList>
            <person name="Goeker M."/>
        </authorList>
    </citation>
    <scope>NUCLEOTIDE SEQUENCE [LARGE SCALE GENOMIC DNA]</scope>
    <source>
        <strain evidence="4 5">DSM 103733</strain>
    </source>
</reference>
<dbReference type="PANTHER" id="PTHR30486:SF15">
    <property type="entry name" value="TYPE II_IV SECRETION SYSTEM ATPASE"/>
    <property type="match status" value="1"/>
</dbReference>